<feature type="region of interest" description="Disordered" evidence="2">
    <location>
        <begin position="113"/>
        <end position="145"/>
    </location>
</feature>
<feature type="compositionally biased region" description="Low complexity" evidence="2">
    <location>
        <begin position="547"/>
        <end position="571"/>
    </location>
</feature>
<feature type="compositionally biased region" description="Low complexity" evidence="2">
    <location>
        <begin position="336"/>
        <end position="346"/>
    </location>
</feature>
<feature type="compositionally biased region" description="Low complexity" evidence="2">
    <location>
        <begin position="421"/>
        <end position="435"/>
    </location>
</feature>
<feature type="region of interest" description="Disordered" evidence="2">
    <location>
        <begin position="532"/>
        <end position="627"/>
    </location>
</feature>
<keyword evidence="1" id="KW-0677">Repeat</keyword>
<feature type="compositionally biased region" description="Low complexity" evidence="2">
    <location>
        <begin position="755"/>
        <end position="773"/>
    </location>
</feature>
<evidence type="ECO:0000256" key="1">
    <source>
        <dbReference type="ARBA" id="ARBA00022737"/>
    </source>
</evidence>
<evidence type="ECO:0008006" key="5">
    <source>
        <dbReference type="Google" id="ProtNLM"/>
    </source>
</evidence>
<feature type="compositionally biased region" description="Low complexity" evidence="2">
    <location>
        <begin position="310"/>
        <end position="326"/>
    </location>
</feature>
<dbReference type="InterPro" id="IPR051726">
    <property type="entry name" value="Chitin_Synth_Reg"/>
</dbReference>
<dbReference type="InterPro" id="IPR006597">
    <property type="entry name" value="Sel1-like"/>
</dbReference>
<dbReference type="Gene3D" id="1.25.40.10">
    <property type="entry name" value="Tetratricopeptide repeat domain"/>
    <property type="match status" value="2"/>
</dbReference>
<dbReference type="EMBL" id="JAAAIL010000772">
    <property type="protein sequence ID" value="KAG0273277.1"/>
    <property type="molecule type" value="Genomic_DNA"/>
</dbReference>
<dbReference type="SUPFAM" id="SSF81901">
    <property type="entry name" value="HCP-like"/>
    <property type="match status" value="1"/>
</dbReference>
<feature type="compositionally biased region" description="Low complexity" evidence="2">
    <location>
        <begin position="260"/>
        <end position="271"/>
    </location>
</feature>
<dbReference type="AlphaFoldDB" id="A0AAD4DAM2"/>
<name>A0AAD4DAM2_9FUNG</name>
<feature type="compositionally biased region" description="Low complexity" evidence="2">
    <location>
        <begin position="614"/>
        <end position="627"/>
    </location>
</feature>
<dbReference type="Pfam" id="PF08238">
    <property type="entry name" value="Sel1"/>
    <property type="match status" value="5"/>
</dbReference>
<organism evidence="3 4">
    <name type="scientific">Linnemannia exigua</name>
    <dbReference type="NCBI Taxonomy" id="604196"/>
    <lineage>
        <taxon>Eukaryota</taxon>
        <taxon>Fungi</taxon>
        <taxon>Fungi incertae sedis</taxon>
        <taxon>Mucoromycota</taxon>
        <taxon>Mortierellomycotina</taxon>
        <taxon>Mortierellomycetes</taxon>
        <taxon>Mortierellales</taxon>
        <taxon>Mortierellaceae</taxon>
        <taxon>Linnemannia</taxon>
    </lineage>
</organism>
<evidence type="ECO:0000313" key="4">
    <source>
        <dbReference type="Proteomes" id="UP001194580"/>
    </source>
</evidence>
<dbReference type="Proteomes" id="UP001194580">
    <property type="component" value="Unassembled WGS sequence"/>
</dbReference>
<feature type="region of interest" description="Disordered" evidence="2">
    <location>
        <begin position="310"/>
        <end position="359"/>
    </location>
</feature>
<dbReference type="PANTHER" id="PTHR46430">
    <property type="entry name" value="PROTEIN SKT5-RELATED"/>
    <property type="match status" value="1"/>
</dbReference>
<evidence type="ECO:0000256" key="2">
    <source>
        <dbReference type="SAM" id="MobiDB-lite"/>
    </source>
</evidence>
<feature type="region of interest" description="Disordered" evidence="2">
    <location>
        <begin position="395"/>
        <end position="450"/>
    </location>
</feature>
<dbReference type="SMART" id="SM00671">
    <property type="entry name" value="SEL1"/>
    <property type="match status" value="5"/>
</dbReference>
<keyword evidence="4" id="KW-1185">Reference proteome</keyword>
<feature type="region of interest" description="Disordered" evidence="2">
    <location>
        <begin position="76"/>
        <end position="101"/>
    </location>
</feature>
<feature type="compositionally biased region" description="Polar residues" evidence="2">
    <location>
        <begin position="395"/>
        <end position="414"/>
    </location>
</feature>
<feature type="compositionally biased region" description="Low complexity" evidence="2">
    <location>
        <begin position="665"/>
        <end position="679"/>
    </location>
</feature>
<protein>
    <recommendedName>
        <fullName evidence="5">HCP-like protein</fullName>
    </recommendedName>
</protein>
<comment type="caution">
    <text evidence="3">The sequence shown here is derived from an EMBL/GenBank/DDBJ whole genome shotgun (WGS) entry which is preliminary data.</text>
</comment>
<feature type="region of interest" description="Disordered" evidence="2">
    <location>
        <begin position="731"/>
        <end position="782"/>
    </location>
</feature>
<feature type="compositionally biased region" description="Low complexity" evidence="2">
    <location>
        <begin position="738"/>
        <end position="748"/>
    </location>
</feature>
<feature type="compositionally biased region" description="Low complexity" evidence="2">
    <location>
        <begin position="578"/>
        <end position="587"/>
    </location>
</feature>
<accession>A0AAD4DAM2</accession>
<gene>
    <name evidence="3" type="ORF">BGZ95_010914</name>
</gene>
<feature type="non-terminal residue" evidence="3">
    <location>
        <position position="1019"/>
    </location>
</feature>
<reference evidence="3" key="1">
    <citation type="journal article" date="2020" name="Fungal Divers.">
        <title>Resolving the Mortierellaceae phylogeny through synthesis of multi-gene phylogenetics and phylogenomics.</title>
        <authorList>
            <person name="Vandepol N."/>
            <person name="Liber J."/>
            <person name="Desiro A."/>
            <person name="Na H."/>
            <person name="Kennedy M."/>
            <person name="Barry K."/>
            <person name="Grigoriev I.V."/>
            <person name="Miller A.N."/>
            <person name="O'Donnell K."/>
            <person name="Stajich J.E."/>
            <person name="Bonito G."/>
        </authorList>
    </citation>
    <scope>NUCLEOTIDE SEQUENCE</scope>
    <source>
        <strain evidence="3">NRRL 28262</strain>
    </source>
</reference>
<evidence type="ECO:0000313" key="3">
    <source>
        <dbReference type="EMBL" id="KAG0273277.1"/>
    </source>
</evidence>
<sequence>MPYSNASPTGQPNPDQSASSSRSPGFSCATTTACNNGSPSTTIQAAGGHTSSSSALWSPTLQHSSSLSVHKKMSALTFGDRPPPAVEAKQSKILASSSQQADRSLADSALLRLGSQKQQPSSKTPSTLSSMSLSSSSPSSHQLAPLRFDGESDLSLSHELGSFLSENTSVSRVVAVSSPSKNSSIVSSRVPQVLPTKAEPCAITAAVVVNSNGIHTTATAHPVSTPPSGHISSSSADSSLVMEAQGHTKPVLLPSPPTPNSATAATTSQASVDFAPSKGPTLPSISSSFSLSSSFASSFSSSIHSLQQQQQLLSTSTSTSTPTPTTHRPPLHNSYTTTPTIPTMSLPSPPTLPSDTIIDNQLPQQPTATVSIDSTSDEEHLKTIAQQYHQLMTPSIPHTSNTVSGDNTPNSRASLSDDAPSPSRMSTSSQSSYSSNDGHHQQHPGYSQRPMNIAPLTLETLKPVPQKSEDWAALVDTPASPIERFHPGMMMMPPLPPPVLAGSRPLSPSSSFQFQAGPQTRGMIMTTPSGATYTDSPGPESSADYIQHVSQQQQHQHQQQQHQQYHMPHAQTDPGPRQQQYPYSQHHQQGHFPYQHHQHHNSTPSFQVGTFEMTDASSPDSSTAAAAANANAHSKSYRKSWSASETLDAYGTLTPPRMNLDHYRGSAASSSRGSLNSSNNKPSSAAMSVSLLTDAAILAKYRETAIKTNDASIQLSFAKYLLEIGDPDSTYEPVVEESNNNNSSDPAAALPPRPASAAGSNNSPPSSAPSSPATGPQDPKTGKKQLILEGVYWIDRLAKEGHPEAQFIRGTWYEEGMYLAKKNADKALRWYQSSSKGDYGPAHYKVAYFCEKKKDNNKAVILYKKAAIHNDVPANHRLAMVYLYGDLGQSQNMKAGLQYLKRAASLATEAAPMSPYVLGLILSRDYSKQLKIPDDISFPDDGEALEWFRKSAQLGYGPANYKLGYCYEYGSLGCPIDPFLSVQHYDRAVMGGDSNGEAEMALSGWYLSGADNYFAADDR</sequence>
<feature type="compositionally biased region" description="Low complexity" evidence="2">
    <location>
        <begin position="115"/>
        <end position="140"/>
    </location>
</feature>
<dbReference type="PANTHER" id="PTHR46430:SF2">
    <property type="entry name" value="CHITIN SYNTHASE REGULATORY FACTOR 4"/>
    <property type="match status" value="1"/>
</dbReference>
<dbReference type="InterPro" id="IPR011990">
    <property type="entry name" value="TPR-like_helical_dom_sf"/>
</dbReference>
<feature type="region of interest" description="Disordered" evidence="2">
    <location>
        <begin position="653"/>
        <end position="684"/>
    </location>
</feature>
<feature type="compositionally biased region" description="Low complexity" evidence="2">
    <location>
        <begin position="226"/>
        <end position="239"/>
    </location>
</feature>
<feature type="region of interest" description="Disordered" evidence="2">
    <location>
        <begin position="218"/>
        <end position="278"/>
    </location>
</feature>
<feature type="region of interest" description="Disordered" evidence="2">
    <location>
        <begin position="1"/>
        <end position="63"/>
    </location>
</feature>
<proteinExistence type="predicted"/>